<dbReference type="OrthoDB" id="10424127at2759"/>
<protein>
    <submittedName>
        <fullName evidence="2">Uncharacterized protein</fullName>
    </submittedName>
</protein>
<dbReference type="GeneID" id="19403108"/>
<reference evidence="2 3" key="1">
    <citation type="journal article" date="2012" name="PLoS Pathog.">
        <title>Diverse lifestyles and strategies of plant pathogenesis encoded in the genomes of eighteen Dothideomycetes fungi.</title>
        <authorList>
            <person name="Ohm R.A."/>
            <person name="Feau N."/>
            <person name="Henrissat B."/>
            <person name="Schoch C.L."/>
            <person name="Horwitz B.A."/>
            <person name="Barry K.W."/>
            <person name="Condon B.J."/>
            <person name="Copeland A.C."/>
            <person name="Dhillon B."/>
            <person name="Glaser F."/>
            <person name="Hesse C.N."/>
            <person name="Kosti I."/>
            <person name="LaButti K."/>
            <person name="Lindquist E.A."/>
            <person name="Lucas S."/>
            <person name="Salamov A.A."/>
            <person name="Bradshaw R.E."/>
            <person name="Ciuffetti L."/>
            <person name="Hamelin R.C."/>
            <person name="Kema G.H.J."/>
            <person name="Lawrence C."/>
            <person name="Scott J.A."/>
            <person name="Spatafora J.W."/>
            <person name="Turgeon B.G."/>
            <person name="de Wit P.J.G.M."/>
            <person name="Zhong S."/>
            <person name="Goodwin S.B."/>
            <person name="Grigoriev I.V."/>
        </authorList>
    </citation>
    <scope>NUCLEOTIDE SEQUENCE [LARGE SCALE GENOMIC DNA]</scope>
    <source>
        <strain evidence="3">28A</strain>
    </source>
</reference>
<accession>R0IV17</accession>
<dbReference type="EMBL" id="KB908537">
    <property type="protein sequence ID" value="EOA88476.1"/>
    <property type="molecule type" value="Genomic_DNA"/>
</dbReference>
<evidence type="ECO:0000313" key="2">
    <source>
        <dbReference type="EMBL" id="EOA88476.1"/>
    </source>
</evidence>
<name>R0IV17_EXST2</name>
<keyword evidence="3" id="KW-1185">Reference proteome</keyword>
<feature type="compositionally biased region" description="Polar residues" evidence="1">
    <location>
        <begin position="32"/>
        <end position="50"/>
    </location>
</feature>
<gene>
    <name evidence="2" type="ORF">SETTUDRAFT_27282</name>
</gene>
<dbReference type="HOGENOM" id="CLU_1696585_0_0_1"/>
<feature type="region of interest" description="Disordered" evidence="1">
    <location>
        <begin position="31"/>
        <end position="50"/>
    </location>
</feature>
<dbReference type="AlphaFoldDB" id="R0IV17"/>
<evidence type="ECO:0000256" key="1">
    <source>
        <dbReference type="SAM" id="MobiDB-lite"/>
    </source>
</evidence>
<dbReference type="Proteomes" id="UP000016935">
    <property type="component" value="Unassembled WGS sequence"/>
</dbReference>
<dbReference type="RefSeq" id="XP_008023706.1">
    <property type="nucleotide sequence ID" value="XM_008025515.1"/>
</dbReference>
<reference evidence="2 3" key="2">
    <citation type="journal article" date="2013" name="PLoS Genet.">
        <title>Comparative genome structure, secondary metabolite, and effector coding capacity across Cochliobolus pathogens.</title>
        <authorList>
            <person name="Condon B.J."/>
            <person name="Leng Y."/>
            <person name="Wu D."/>
            <person name="Bushley K.E."/>
            <person name="Ohm R.A."/>
            <person name="Otillar R."/>
            <person name="Martin J."/>
            <person name="Schackwitz W."/>
            <person name="Grimwood J."/>
            <person name="MohdZainudin N."/>
            <person name="Xue C."/>
            <person name="Wang R."/>
            <person name="Manning V.A."/>
            <person name="Dhillon B."/>
            <person name="Tu Z.J."/>
            <person name="Steffenson B.J."/>
            <person name="Salamov A."/>
            <person name="Sun H."/>
            <person name="Lowry S."/>
            <person name="LaButti K."/>
            <person name="Han J."/>
            <person name="Copeland A."/>
            <person name="Lindquist E."/>
            <person name="Barry K."/>
            <person name="Schmutz J."/>
            <person name="Baker S.E."/>
            <person name="Ciuffetti L.M."/>
            <person name="Grigoriev I.V."/>
            <person name="Zhong S."/>
            <person name="Turgeon B.G."/>
        </authorList>
    </citation>
    <scope>NUCLEOTIDE SEQUENCE [LARGE SCALE GENOMIC DNA]</scope>
    <source>
        <strain evidence="3">28A</strain>
    </source>
</reference>
<evidence type="ECO:0000313" key="3">
    <source>
        <dbReference type="Proteomes" id="UP000016935"/>
    </source>
</evidence>
<sequence length="155" mass="18187">MGDDATVSDEQAVRLKTAHRHSTTVQPAAWLGSQQKTKQRLHPSTTEQHSTRYNKATTIKNKHHTYHTHMSSAFPGGRWRYPYYYTLQDPNNGGGFFPDRMYSHMPGALRGETRYNHVLGFGSRDWSYTDQGRYGRFEPYDTRGPERLRRGWWEY</sequence>
<proteinExistence type="predicted"/>
<organism evidence="2 3">
    <name type="scientific">Exserohilum turcicum (strain 28A)</name>
    <name type="common">Northern leaf blight fungus</name>
    <name type="synonym">Setosphaeria turcica</name>
    <dbReference type="NCBI Taxonomy" id="671987"/>
    <lineage>
        <taxon>Eukaryota</taxon>
        <taxon>Fungi</taxon>
        <taxon>Dikarya</taxon>
        <taxon>Ascomycota</taxon>
        <taxon>Pezizomycotina</taxon>
        <taxon>Dothideomycetes</taxon>
        <taxon>Pleosporomycetidae</taxon>
        <taxon>Pleosporales</taxon>
        <taxon>Pleosporineae</taxon>
        <taxon>Pleosporaceae</taxon>
        <taxon>Exserohilum</taxon>
    </lineage>
</organism>